<feature type="region of interest" description="Disordered" evidence="1">
    <location>
        <begin position="1"/>
        <end position="149"/>
    </location>
</feature>
<feature type="domain" description="DUF7877" evidence="3">
    <location>
        <begin position="102"/>
        <end position="210"/>
    </location>
</feature>
<feature type="region of interest" description="Disordered" evidence="1">
    <location>
        <begin position="367"/>
        <end position="397"/>
    </location>
</feature>
<feature type="region of interest" description="Disordered" evidence="1">
    <location>
        <begin position="788"/>
        <end position="885"/>
    </location>
</feature>
<feature type="compositionally biased region" description="Polar residues" evidence="1">
    <location>
        <begin position="798"/>
        <end position="815"/>
    </location>
</feature>
<feature type="region of interest" description="Disordered" evidence="1">
    <location>
        <begin position="614"/>
        <end position="776"/>
    </location>
</feature>
<comment type="caution">
    <text evidence="4">The sequence shown here is derived from an EMBL/GenBank/DDBJ whole genome shotgun (WGS) entry which is preliminary data.</text>
</comment>
<accession>A0ABR3XDS3</accession>
<feature type="compositionally biased region" description="Polar residues" evidence="1">
    <location>
        <begin position="683"/>
        <end position="700"/>
    </location>
</feature>
<dbReference type="InterPro" id="IPR056687">
    <property type="entry name" value="DUF7785"/>
</dbReference>
<gene>
    <name evidence="4" type="ORF">Daus18300_003768</name>
</gene>
<feature type="compositionally biased region" description="Low complexity" evidence="1">
    <location>
        <begin position="25"/>
        <end position="37"/>
    </location>
</feature>
<evidence type="ECO:0000313" key="4">
    <source>
        <dbReference type="EMBL" id="KAL1873896.1"/>
    </source>
</evidence>
<dbReference type="Pfam" id="PF25289">
    <property type="entry name" value="DUF7877"/>
    <property type="match status" value="1"/>
</dbReference>
<protein>
    <submittedName>
        <fullName evidence="4">Uncharacterized protein</fullName>
    </submittedName>
</protein>
<dbReference type="InterPro" id="IPR057199">
    <property type="entry name" value="DUF7877"/>
</dbReference>
<feature type="region of interest" description="Disordered" evidence="1">
    <location>
        <begin position="526"/>
        <end position="554"/>
    </location>
</feature>
<feature type="compositionally biased region" description="Polar residues" evidence="1">
    <location>
        <begin position="767"/>
        <end position="776"/>
    </location>
</feature>
<reference evidence="4 5" key="1">
    <citation type="journal article" date="2024" name="IMA Fungus">
        <title>IMA Genome - F19 : A genome assembly and annotation guide to empower mycologists, including annotated draft genome sequences of Ceratocystis pirilliformis, Diaporthe australafricana, Fusarium ophioides, Paecilomyces lecythidis, and Sporothrix stenoceras.</title>
        <authorList>
            <person name="Aylward J."/>
            <person name="Wilson A.M."/>
            <person name="Visagie C.M."/>
            <person name="Spraker J."/>
            <person name="Barnes I."/>
            <person name="Buitendag C."/>
            <person name="Ceriani C."/>
            <person name="Del Mar Angel L."/>
            <person name="du Plessis D."/>
            <person name="Fuchs T."/>
            <person name="Gasser K."/>
            <person name="Kramer D."/>
            <person name="Li W."/>
            <person name="Munsamy K."/>
            <person name="Piso A."/>
            <person name="Price J.L."/>
            <person name="Sonnekus B."/>
            <person name="Thomas C."/>
            <person name="van der Nest A."/>
            <person name="van Dijk A."/>
            <person name="van Heerden A."/>
            <person name="van Vuuren N."/>
            <person name="Yilmaz N."/>
            <person name="Duong T.A."/>
            <person name="van der Merwe N.A."/>
            <person name="Wingfield M.J."/>
            <person name="Wingfield B.D."/>
        </authorList>
    </citation>
    <scope>NUCLEOTIDE SEQUENCE [LARGE SCALE GENOMIC DNA]</scope>
    <source>
        <strain evidence="4 5">CMW 18300</strain>
    </source>
</reference>
<evidence type="ECO:0000256" key="1">
    <source>
        <dbReference type="SAM" id="MobiDB-lite"/>
    </source>
</evidence>
<feature type="region of interest" description="Disordered" evidence="1">
    <location>
        <begin position="914"/>
        <end position="973"/>
    </location>
</feature>
<feature type="compositionally biased region" description="Polar residues" evidence="1">
    <location>
        <begin position="624"/>
        <end position="674"/>
    </location>
</feature>
<name>A0ABR3XDS3_9PEZI</name>
<proteinExistence type="predicted"/>
<organism evidence="4 5">
    <name type="scientific">Diaporthe australafricana</name>
    <dbReference type="NCBI Taxonomy" id="127596"/>
    <lineage>
        <taxon>Eukaryota</taxon>
        <taxon>Fungi</taxon>
        <taxon>Dikarya</taxon>
        <taxon>Ascomycota</taxon>
        <taxon>Pezizomycotina</taxon>
        <taxon>Sordariomycetes</taxon>
        <taxon>Sordariomycetidae</taxon>
        <taxon>Diaporthales</taxon>
        <taxon>Diaporthaceae</taxon>
        <taxon>Diaporthe</taxon>
    </lineage>
</organism>
<feature type="compositionally biased region" description="Basic and acidic residues" evidence="1">
    <location>
        <begin position="65"/>
        <end position="90"/>
    </location>
</feature>
<feature type="compositionally biased region" description="Basic and acidic residues" evidence="1">
    <location>
        <begin position="136"/>
        <end position="149"/>
    </location>
</feature>
<dbReference type="Pfam" id="PF25009">
    <property type="entry name" value="DUF7785"/>
    <property type="match status" value="1"/>
</dbReference>
<evidence type="ECO:0000259" key="3">
    <source>
        <dbReference type="Pfam" id="PF25289"/>
    </source>
</evidence>
<keyword evidence="5" id="KW-1185">Reference proteome</keyword>
<feature type="domain" description="DUF7785" evidence="2">
    <location>
        <begin position="502"/>
        <end position="601"/>
    </location>
</feature>
<sequence length="973" mass="105155">MASPADAVAVPQLNGLADPSPPSQSQPQSDPSQAADPTAKRKREASDDGSAELSINGNGNGNGSTHDHGHDQDHADHAADHEDGEAKEAKPTVNGDHPPRDESSLIRDYFRVLQRHDTTPSILKRPLPEPSTTEEPQAKRQKSDDDSKALCIEDKVTQDSYKLLDQLVTDLKQVIQDRIVEMRSAQSAEAASFDEDALTQLNEFRDTAMALHSREMSYPACAPTGAKDAPSALDEIAQGPSNGSSVLTLFGNAQQPRTLFSSLPKRISDPGHPEGVVKPLPDVRLPTGVSFTSVLPSTSTEKPTRVSTLGELFPSPANLPPLQPPKAPKTTTKSKILGFYHPELAERSRYRQGSYYSADLTTGVWLDYSNATPPSKNKSRQRERTLSLAGQKPSSADVEMTEMEALFRGAFSSFAPEKDDSGAIVPSGEVARIWYQRHGHRYMEQMIESELAGDEDDDANDGIAPLVIDEDELASIVEKWDDSLVDPALTIEDVLGKKSDEEKEVDDTLQDISDLIETLSSYQRNRNMTLPTSQNRSSADPAKADMLNGPLAQEPTDEERDTYQMLKDQLALIIQALPPYAVARLNSDKLEELNVSTKLEVRSDVFRGILDEESTSARHRHHSQASQVAQTPRQPQRTPSFHSTTPYQGQPYNRQYQAPNQTPVPIPNHYQQSPARPPIPPNFSRQVSAPMQGMTPQQHRPVTGQPFARPNGYTPQSMQQARPYGTPTAVPPFQASPGQPRMATGYPGGAQPGTPGQRYPSGYAGYNAQQPQPGMQPQFHQQAANFVPHMNGAGSIPPRTTSPQVPQYQAGQNYSPRPGQQPMPRTQQPYGTPGQPGGHPGVPRYPSNGGQQNPPHSPATGSGQGGWANPMSPQRQYEQQLQARNQAAARMNAFTDKIQNHSVAGLGGIGLGGTPAHMRTNMPGVNQSSPSPRPVSATGGMNGVPQPSPSPASVPGATPSPAPATALQPQAPA</sequence>
<feature type="compositionally biased region" description="Low complexity" evidence="1">
    <location>
        <begin position="963"/>
        <end position="973"/>
    </location>
</feature>
<feature type="compositionally biased region" description="Basic and acidic residues" evidence="1">
    <location>
        <begin position="97"/>
        <end position="118"/>
    </location>
</feature>
<evidence type="ECO:0000313" key="5">
    <source>
        <dbReference type="Proteomes" id="UP001583177"/>
    </source>
</evidence>
<evidence type="ECO:0000259" key="2">
    <source>
        <dbReference type="Pfam" id="PF25009"/>
    </source>
</evidence>
<feature type="compositionally biased region" description="Pro residues" evidence="1">
    <location>
        <begin position="946"/>
        <end position="962"/>
    </location>
</feature>
<feature type="compositionally biased region" description="Polar residues" evidence="1">
    <location>
        <begin position="526"/>
        <end position="538"/>
    </location>
</feature>
<dbReference type="EMBL" id="JAWRVE010000024">
    <property type="protein sequence ID" value="KAL1873896.1"/>
    <property type="molecule type" value="Genomic_DNA"/>
</dbReference>
<dbReference type="Proteomes" id="UP001583177">
    <property type="component" value="Unassembled WGS sequence"/>
</dbReference>